<reference evidence="1 2" key="1">
    <citation type="journal article" date="2023" name="Int. J. Syst. Evol. Microbiol.">
        <title>Winogradskyella bathintestinalis sp. nov., isolated from the intestine of the deep-sea loosejaw dragonfish, Malacosteus niger.</title>
        <authorList>
            <person name="Uniacke-Lowe S."/>
            <person name="Johnson C.N."/>
            <person name="Stanton C."/>
            <person name="Hill C."/>
            <person name="Ross P."/>
        </authorList>
    </citation>
    <scope>NUCLEOTIDE SEQUENCE [LARGE SCALE GENOMIC DNA]</scope>
    <source>
        <strain evidence="1 2">APC 3343</strain>
    </source>
</reference>
<keyword evidence="2" id="KW-1185">Reference proteome</keyword>
<dbReference type="Proteomes" id="UP001231197">
    <property type="component" value="Unassembled WGS sequence"/>
</dbReference>
<comment type="caution">
    <text evidence="1">The sequence shown here is derived from an EMBL/GenBank/DDBJ whole genome shotgun (WGS) entry which is preliminary data.</text>
</comment>
<dbReference type="Gene3D" id="3.40.50.150">
    <property type="entry name" value="Vaccinia Virus protein VP39"/>
    <property type="match status" value="1"/>
</dbReference>
<dbReference type="GO" id="GO:0032259">
    <property type="term" value="P:methylation"/>
    <property type="evidence" value="ECO:0007669"/>
    <property type="project" value="UniProtKB-KW"/>
</dbReference>
<keyword evidence="1" id="KW-0489">Methyltransferase</keyword>
<organism evidence="1 2">
    <name type="scientific">Winogradskyella bathintestinalis</name>
    <dbReference type="NCBI Taxonomy" id="3035208"/>
    <lineage>
        <taxon>Bacteria</taxon>
        <taxon>Pseudomonadati</taxon>
        <taxon>Bacteroidota</taxon>
        <taxon>Flavobacteriia</taxon>
        <taxon>Flavobacteriales</taxon>
        <taxon>Flavobacteriaceae</taxon>
        <taxon>Winogradskyella</taxon>
    </lineage>
</organism>
<keyword evidence="1" id="KW-0808">Transferase</keyword>
<evidence type="ECO:0000313" key="2">
    <source>
        <dbReference type="Proteomes" id="UP001231197"/>
    </source>
</evidence>
<sequence length="257" mass="30267">MMFLKQYFVDLLNTYRIGKSVYSDAYFKRTAQLSVLENLKKPRRTTIINHLITVVNAQNYLEIGVRDPGKNFNRIQCKNKFSVDPGIEFEDNPVDFKMTSDTFFKKLNNDELEIKSNIKFDVIFIDGLHISDQVEKDILNSLNFIDDDGFIILHDCNPPSEYHQRETYNFMYSPARNFWNGTTWKALYKFRHANGLYSICFDCDWGVGVISKKQYPGFNTLKGDIENKFYEFSVLNEHRAQHLNLQSFENWITLLKD</sequence>
<protein>
    <submittedName>
        <fullName evidence="1">Class I SAM-dependent methyltransferase</fullName>
        <ecNumber evidence="1">2.1.1.-</ecNumber>
    </submittedName>
</protein>
<accession>A0ABT7ZTX4</accession>
<evidence type="ECO:0000313" key="1">
    <source>
        <dbReference type="EMBL" id="MDN3492418.1"/>
    </source>
</evidence>
<dbReference type="Pfam" id="PF13578">
    <property type="entry name" value="Methyltransf_24"/>
    <property type="match status" value="1"/>
</dbReference>
<dbReference type="GO" id="GO:0008168">
    <property type="term" value="F:methyltransferase activity"/>
    <property type="evidence" value="ECO:0007669"/>
    <property type="project" value="UniProtKB-KW"/>
</dbReference>
<dbReference type="RefSeq" id="WP_290206112.1">
    <property type="nucleotide sequence ID" value="NZ_JASDDK010000002.1"/>
</dbReference>
<dbReference type="EMBL" id="JASDDK010000002">
    <property type="protein sequence ID" value="MDN3492418.1"/>
    <property type="molecule type" value="Genomic_DNA"/>
</dbReference>
<dbReference type="EC" id="2.1.1.-" evidence="1"/>
<name>A0ABT7ZTX4_9FLAO</name>
<dbReference type="SUPFAM" id="SSF53335">
    <property type="entry name" value="S-adenosyl-L-methionine-dependent methyltransferases"/>
    <property type="match status" value="1"/>
</dbReference>
<proteinExistence type="predicted"/>
<gene>
    <name evidence="1" type="ORF">QMA06_06780</name>
</gene>
<dbReference type="InterPro" id="IPR029063">
    <property type="entry name" value="SAM-dependent_MTases_sf"/>
</dbReference>